<evidence type="ECO:0000313" key="3">
    <source>
        <dbReference type="Proteomes" id="UP000304900"/>
    </source>
</evidence>
<keyword evidence="2" id="KW-0547">Nucleotide-binding</keyword>
<dbReference type="Proteomes" id="UP000304900">
    <property type="component" value="Unassembled WGS sequence"/>
</dbReference>
<dbReference type="OrthoDB" id="9810371at2"/>
<dbReference type="AlphaFoldDB" id="A0A4U6CQ76"/>
<sequence>MRFLNKIIFIESAKVRYAEVAIDGNVHFIGTQGVGKSTALRAILFFYNADKMKLGIEKSKDSFDEYYFPKGNSSIIYEVMRETGPYCILAYRSQGRACFRFLDGPYKMENFIDENRIPREWDGIRNSLVRNGHHYSRKIDRYEEYRDILYGNNRGLDSELRKFALIESRQYQNIPRTIQNVFLNSKLDAEFIKQTIIMSLNEEDVKIPLDNYMLHLRDFDTQLADINKWTEKNKAGEIPVRKQAEKIARLHAEIRILNQEKQGVAVQLFQNYDAEQKDLPELEKQAVIEDGKSQILLKRDKDLYARFEIKKEEIQKFINNLESDLKKAKRKADEYEIMNISGIIQRVAKKQDAEQEQKRLLEEKELLSSKFREINSRYDALILQQQNAFAGFENETETSKIALQASLLQFKNDINDQYKELFDEIRKQNKAALETARDTVGQKKEVIQELKLQKQKAQLERYFEKETEAVNLEINKLKQQIKTANVDIADFQKQVETFQKQWELDTKTNEISFETKAEKIIRETEKFTKSIAAIETKLVQNQDSLYSWLTEYIPGWELTIGKVIDEEQVLFHAGLSPQLVPGNDTLFGIKLDLEEINKTVKTVADYEQEKLQFQKNTEVNNISLNALHEQKKEDSDKLKRKYQPKIKDLKDAGFQAEYLLQKSKEDLQENEVNLAELIKKAATEKANTIFKIEQDLVIADEELLKGQQHYASIETVVQKQIENKEKEQKKKIIAEEQLAIAHISELVTELAVKKAQIDQRIVELKQQQNDDLKRDGADTERISEIDNALDKVKNELNFIEDNRDKVAEYNKDKRELFDHVERFKADKKLRESQLETEKEKHEFQRKKLKLEIDLSNNVIIELSKRVSTAKEGLKAFEEFKLTESYSEISVYNVVQQKIAKERQALKGLIDLVNAKIYSLQGRFSNLQAAVNAFLGNFSFNNIFDFKTSLSEREEFIAFAEMLYEFLEEDKIAQYEKRVNERFATLIRQIGKETTELVSKEGEIQKVITDINGDFEERNFAGVIKSIKLRLSGSQNRIVTLLLAIKSFNDEHALSLGAANLFSTVDSDLQNKKAITLLKEFAREIINRKEKEISLSDSFELQFRIVENDNDSGWVEKLANVGSEGTDILVKAMINIMLLNVFKDNASRKFKDFRLHCMMDEIGKLHPNNVKGILKFANDRNILLINSSPTSYNASDYRYTYLLSKDSRSITNIKRLIKKGTDL</sequence>
<proteinExistence type="predicted"/>
<feature type="coiled-coil region" evidence="1">
    <location>
        <begin position="411"/>
        <end position="501"/>
    </location>
</feature>
<keyword evidence="1" id="KW-0175">Coiled coil</keyword>
<feature type="coiled-coil region" evidence="1">
    <location>
        <begin position="717"/>
        <end position="802"/>
    </location>
</feature>
<dbReference type="InterPro" id="IPR021979">
    <property type="entry name" value="DUF3584"/>
</dbReference>
<comment type="caution">
    <text evidence="2">The sequence shown here is derived from an EMBL/GenBank/DDBJ whole genome shotgun (WGS) entry which is preliminary data.</text>
</comment>
<dbReference type="EMBL" id="SZVO01000023">
    <property type="protein sequence ID" value="TKT86639.1"/>
    <property type="molecule type" value="Genomic_DNA"/>
</dbReference>
<keyword evidence="3" id="KW-1185">Reference proteome</keyword>
<dbReference type="GO" id="GO:0005524">
    <property type="term" value="F:ATP binding"/>
    <property type="evidence" value="ECO:0007669"/>
    <property type="project" value="UniProtKB-KW"/>
</dbReference>
<evidence type="ECO:0000256" key="1">
    <source>
        <dbReference type="SAM" id="Coils"/>
    </source>
</evidence>
<feature type="coiled-coil region" evidence="1">
    <location>
        <begin position="660"/>
        <end position="687"/>
    </location>
</feature>
<organism evidence="2 3">
    <name type="scientific">Dyadobacter frigoris</name>
    <dbReference type="NCBI Taxonomy" id="2576211"/>
    <lineage>
        <taxon>Bacteria</taxon>
        <taxon>Pseudomonadati</taxon>
        <taxon>Bacteroidota</taxon>
        <taxon>Cytophagia</taxon>
        <taxon>Cytophagales</taxon>
        <taxon>Spirosomataceae</taxon>
        <taxon>Dyadobacter</taxon>
    </lineage>
</organism>
<keyword evidence="2" id="KW-0067">ATP-binding</keyword>
<protein>
    <submittedName>
        <fullName evidence="2">ATP-binding protein</fullName>
    </submittedName>
</protein>
<gene>
    <name evidence="2" type="ORF">FDK13_31835</name>
</gene>
<reference evidence="2 3" key="1">
    <citation type="submission" date="2019-05" db="EMBL/GenBank/DDBJ databases">
        <title>Dyadobacter AR-3-8 sp. nov., isolated from arctic soil.</title>
        <authorList>
            <person name="Chaudhary D.K."/>
        </authorList>
    </citation>
    <scope>NUCLEOTIDE SEQUENCE [LARGE SCALE GENOMIC DNA]</scope>
    <source>
        <strain evidence="2 3">AR-3-8</strain>
    </source>
</reference>
<dbReference type="RefSeq" id="WP_137344064.1">
    <property type="nucleotide sequence ID" value="NZ_BSQH01000026.1"/>
</dbReference>
<name>A0A4U6CQ76_9BACT</name>
<dbReference type="Pfam" id="PF12128">
    <property type="entry name" value="DUF3584"/>
    <property type="match status" value="1"/>
</dbReference>
<evidence type="ECO:0000313" key="2">
    <source>
        <dbReference type="EMBL" id="TKT86639.1"/>
    </source>
</evidence>
<feature type="coiled-coil region" evidence="1">
    <location>
        <begin position="240"/>
        <end position="370"/>
    </location>
</feature>
<accession>A0A4U6CQ76</accession>